<dbReference type="InterPro" id="IPR033412">
    <property type="entry name" value="PFOR_II"/>
</dbReference>
<dbReference type="GO" id="GO:0019164">
    <property type="term" value="F:pyruvate synthase activity"/>
    <property type="evidence" value="ECO:0007669"/>
    <property type="project" value="UniProtKB-EC"/>
</dbReference>
<organism evidence="14 15">
    <name type="scientific">[Eubacterium] siraeum DSM 15702</name>
    <dbReference type="NCBI Taxonomy" id="428128"/>
    <lineage>
        <taxon>Bacteria</taxon>
        <taxon>Bacillati</taxon>
        <taxon>Bacillota</taxon>
        <taxon>Clostridia</taxon>
        <taxon>Eubacteriales</taxon>
        <taxon>Oscillospiraceae</taxon>
        <taxon>Oscillospiraceae incertae sedis</taxon>
    </lineage>
</organism>
<dbReference type="GO" id="GO:0006979">
    <property type="term" value="P:response to oxidative stress"/>
    <property type="evidence" value="ECO:0007669"/>
    <property type="project" value="TreeGrafter"/>
</dbReference>
<dbReference type="InterPro" id="IPR002880">
    <property type="entry name" value="Pyrv_Fd/Flavodoxin_OxRdtase_N"/>
</dbReference>
<evidence type="ECO:0000256" key="8">
    <source>
        <dbReference type="ARBA" id="ARBA00023014"/>
    </source>
</evidence>
<dbReference type="PANTHER" id="PTHR32154:SF0">
    <property type="entry name" value="PYRUVATE-FLAVODOXIN OXIDOREDUCTASE-RELATED"/>
    <property type="match status" value="1"/>
</dbReference>
<gene>
    <name evidence="14" type="primary">nifJ</name>
    <name evidence="14" type="ORF">EUBSIR_02368</name>
</gene>
<dbReference type="Pfam" id="PF01558">
    <property type="entry name" value="POR"/>
    <property type="match status" value="1"/>
</dbReference>
<comment type="caution">
    <text evidence="14">The sequence shown here is derived from an EMBL/GenBank/DDBJ whole genome shotgun (WGS) entry which is preliminary data.</text>
</comment>
<feature type="binding site" evidence="12">
    <location>
        <position position="1087"/>
    </location>
    <ligand>
        <name>[4Fe-4S] cluster</name>
        <dbReference type="ChEBI" id="CHEBI:49883"/>
        <label>3</label>
    </ligand>
</feature>
<dbReference type="FunFam" id="3.40.50.920:FF:000007">
    <property type="entry name" value="Pyruvate:ferredoxin (Flavodoxin) oxidoreductase"/>
    <property type="match status" value="1"/>
</dbReference>
<dbReference type="CDD" id="cd03377">
    <property type="entry name" value="TPP_PFOR_PNO"/>
    <property type="match status" value="1"/>
</dbReference>
<comment type="catalytic activity">
    <reaction evidence="9">
        <text>2 oxidized [2Fe-2S]-[ferredoxin] + pyruvate + CoA = 2 reduced [2Fe-2S]-[ferredoxin] + acetyl-CoA + CO2 + H(+)</text>
        <dbReference type="Rhea" id="RHEA:12765"/>
        <dbReference type="Rhea" id="RHEA-COMP:10000"/>
        <dbReference type="Rhea" id="RHEA-COMP:10001"/>
        <dbReference type="ChEBI" id="CHEBI:15361"/>
        <dbReference type="ChEBI" id="CHEBI:15378"/>
        <dbReference type="ChEBI" id="CHEBI:16526"/>
        <dbReference type="ChEBI" id="CHEBI:33737"/>
        <dbReference type="ChEBI" id="CHEBI:33738"/>
        <dbReference type="ChEBI" id="CHEBI:57287"/>
        <dbReference type="ChEBI" id="CHEBI:57288"/>
        <dbReference type="EC" id="1.2.7.1"/>
    </reaction>
</comment>
<feature type="binding site" evidence="10">
    <location>
        <position position="73"/>
    </location>
    <ligand>
        <name>thiamine diphosphate</name>
        <dbReference type="ChEBI" id="CHEBI:58937"/>
    </ligand>
</feature>
<dbReference type="PIRSF" id="PIRSF000159">
    <property type="entry name" value="NifJ"/>
    <property type="match status" value="1"/>
</dbReference>
<dbReference type="GO" id="GO:0005506">
    <property type="term" value="F:iron ion binding"/>
    <property type="evidence" value="ECO:0007669"/>
    <property type="project" value="InterPro"/>
</dbReference>
<dbReference type="InterPro" id="IPR037112">
    <property type="entry name" value="Pyrv-flavodox_OxR_EKR_sf"/>
</dbReference>
<evidence type="ECO:0000256" key="5">
    <source>
        <dbReference type="ARBA" id="ARBA00022982"/>
    </source>
</evidence>
<dbReference type="Gene3D" id="3.40.50.970">
    <property type="match status" value="2"/>
</dbReference>
<dbReference type="SUPFAM" id="SSF52922">
    <property type="entry name" value="TK C-terminal domain-like"/>
    <property type="match status" value="1"/>
</dbReference>
<dbReference type="Gene3D" id="3.30.70.20">
    <property type="match status" value="1"/>
</dbReference>
<dbReference type="FunFam" id="3.40.50.970:FF:000041">
    <property type="entry name" value="Pyruvate:ferredoxin (Flavodoxin) oxidoreductase"/>
    <property type="match status" value="1"/>
</dbReference>
<comment type="similarity">
    <text evidence="1 9">Belongs to the pyruvate:ferredoxin/flavodoxin oxidoreductase family.</text>
</comment>
<feature type="binding site" evidence="10">
    <location>
        <position position="831"/>
    </location>
    <ligand>
        <name>thiamine diphosphate</name>
        <dbReference type="ChEBI" id="CHEBI:58937"/>
    </ligand>
</feature>
<dbReference type="Pfam" id="PF10371">
    <property type="entry name" value="EKR"/>
    <property type="match status" value="1"/>
</dbReference>
<evidence type="ECO:0000313" key="15">
    <source>
        <dbReference type="Proteomes" id="UP000005326"/>
    </source>
</evidence>
<dbReference type="SUPFAM" id="SSF53323">
    <property type="entry name" value="Pyruvate-ferredoxin oxidoreductase, PFOR, domain III"/>
    <property type="match status" value="1"/>
</dbReference>
<feature type="binding site" evidence="12">
    <location>
        <position position="762"/>
    </location>
    <ligand>
        <name>[4Fe-4S] cluster</name>
        <dbReference type="ChEBI" id="CHEBI:49883"/>
        <label>2</label>
    </ligand>
</feature>
<keyword evidence="6 9" id="KW-0560">Oxidoreductase</keyword>
<dbReference type="PROSITE" id="PS00198">
    <property type="entry name" value="4FE4S_FER_1"/>
    <property type="match status" value="2"/>
</dbReference>
<dbReference type="InterPro" id="IPR002869">
    <property type="entry name" value="Pyrv_flavodox_OxRed_cen"/>
</dbReference>
<comment type="cofactor">
    <cofactor evidence="12">
        <name>[4Fe-4S] cluster</name>
        <dbReference type="ChEBI" id="CHEBI:49883"/>
    </cofactor>
    <text evidence="12">Binds 3 [4Fe-4S] clusters per subunit.</text>
</comment>
<dbReference type="FunFam" id="3.40.920.10:FF:000001">
    <property type="entry name" value="Pyruvate:ferredoxin (Flavodoxin) oxidoreductase"/>
    <property type="match status" value="1"/>
</dbReference>
<feature type="binding site" evidence="12">
    <location>
        <position position="708"/>
    </location>
    <ligand>
        <name>[4Fe-4S] cluster</name>
        <dbReference type="ChEBI" id="CHEBI:49883"/>
        <label>1</label>
    </ligand>
</feature>
<keyword evidence="2 9" id="KW-0813">Transport</keyword>
<keyword evidence="7 12" id="KW-0408">Iron</keyword>
<keyword evidence="8 12" id="KW-0411">Iron-sulfur</keyword>
<dbReference type="InterPro" id="IPR029061">
    <property type="entry name" value="THDP-binding"/>
</dbReference>
<keyword evidence="4 12" id="KW-0479">Metal-binding</keyword>
<dbReference type="InterPro" id="IPR009014">
    <property type="entry name" value="Transketo_C/PFOR_II"/>
</dbReference>
<feature type="binding site" evidence="12">
    <location>
        <position position="756"/>
    </location>
    <ligand>
        <name>[4Fe-4S] cluster</name>
        <dbReference type="ChEBI" id="CHEBI:49883"/>
        <label>2</label>
    </ligand>
</feature>
<evidence type="ECO:0000256" key="6">
    <source>
        <dbReference type="ARBA" id="ARBA00023002"/>
    </source>
</evidence>
<dbReference type="PANTHER" id="PTHR32154">
    <property type="entry name" value="PYRUVATE-FLAVODOXIN OXIDOREDUCTASE-RELATED"/>
    <property type="match status" value="1"/>
</dbReference>
<dbReference type="EMBL" id="ABCA03000054">
    <property type="protein sequence ID" value="EDR99752.1"/>
    <property type="molecule type" value="Genomic_DNA"/>
</dbReference>
<feature type="site" description="Important for catalytic activity" evidence="11">
    <location>
        <position position="73"/>
    </location>
</feature>
<dbReference type="Gene3D" id="3.40.920.10">
    <property type="entry name" value="Pyruvate-ferredoxin oxidoreductase, PFOR, domain III"/>
    <property type="match status" value="1"/>
</dbReference>
<feature type="binding site" evidence="12">
    <location>
        <position position="759"/>
    </location>
    <ligand>
        <name>[4Fe-4S] cluster</name>
        <dbReference type="ChEBI" id="CHEBI:49883"/>
        <label>2</label>
    </ligand>
</feature>
<dbReference type="Pfam" id="PF01855">
    <property type="entry name" value="POR_N"/>
    <property type="match status" value="1"/>
</dbReference>
<evidence type="ECO:0000256" key="1">
    <source>
        <dbReference type="ARBA" id="ARBA00009032"/>
    </source>
</evidence>
<feature type="binding site" evidence="12">
    <location>
        <position position="766"/>
    </location>
    <ligand>
        <name>[4Fe-4S] cluster</name>
        <dbReference type="ChEBI" id="CHEBI:49883"/>
        <label>1</label>
    </ligand>
</feature>
<dbReference type="Proteomes" id="UP000005326">
    <property type="component" value="Unassembled WGS sequence"/>
</dbReference>
<feature type="domain" description="4Fe-4S ferredoxin-type" evidence="13">
    <location>
        <begin position="693"/>
        <end position="722"/>
    </location>
</feature>
<dbReference type="SUPFAM" id="SSF52518">
    <property type="entry name" value="Thiamin diphosphate-binding fold (THDP-binding)"/>
    <property type="match status" value="2"/>
</dbReference>
<evidence type="ECO:0000256" key="11">
    <source>
        <dbReference type="PIRSR" id="PIRSR000159-2"/>
    </source>
</evidence>
<dbReference type="Gene3D" id="3.40.50.920">
    <property type="match status" value="1"/>
</dbReference>
<evidence type="ECO:0000256" key="12">
    <source>
        <dbReference type="PIRSR" id="PIRSR000159-50"/>
    </source>
</evidence>
<evidence type="ECO:0000256" key="9">
    <source>
        <dbReference type="PIRNR" id="PIRNR000159"/>
    </source>
</evidence>
<reference evidence="14" key="1">
    <citation type="submission" date="2007-10" db="EMBL/GenBank/DDBJ databases">
        <authorList>
            <person name="Fulton L."/>
            <person name="Clifton S."/>
            <person name="Fulton B."/>
            <person name="Xu J."/>
            <person name="Minx P."/>
            <person name="Pepin K.H."/>
            <person name="Johnson M."/>
            <person name="Thiruvilangam P."/>
            <person name="Bhonagiri V."/>
            <person name="Nash W.E."/>
            <person name="Mardis E.R."/>
            <person name="Wilson R.K."/>
        </authorList>
    </citation>
    <scope>NUCLEOTIDE SEQUENCE [LARGE SCALE GENOMIC DNA]</scope>
    <source>
        <strain evidence="14">DSM 15702</strain>
    </source>
</reference>
<protein>
    <recommendedName>
        <fullName evidence="9">Pyruvate:ferredoxin oxidoreductase</fullName>
        <ecNumber evidence="9">1.2.7.1</ecNumber>
    </recommendedName>
    <alternativeName>
        <fullName evidence="9">Pyruvate synthase</fullName>
    </alternativeName>
</protein>
<dbReference type="InterPro" id="IPR017896">
    <property type="entry name" value="4Fe4S_Fe-S-bd"/>
</dbReference>
<dbReference type="AlphaFoldDB" id="B0MR96"/>
<dbReference type="SMART" id="SM00890">
    <property type="entry name" value="EKR"/>
    <property type="match status" value="1"/>
</dbReference>
<feature type="binding site" evidence="10">
    <location>
        <begin position="978"/>
        <end position="981"/>
    </location>
    <ligand>
        <name>thiamine diphosphate</name>
        <dbReference type="ChEBI" id="CHEBI:58937"/>
    </ligand>
</feature>
<evidence type="ECO:0000256" key="3">
    <source>
        <dbReference type="ARBA" id="ARBA00022485"/>
    </source>
</evidence>
<evidence type="ECO:0000259" key="13">
    <source>
        <dbReference type="PROSITE" id="PS51379"/>
    </source>
</evidence>
<dbReference type="InterPro" id="IPR019752">
    <property type="entry name" value="Pyrv/ketoisovalerate_OxRed_cat"/>
</dbReference>
<feature type="binding site" evidence="12">
    <location>
        <position position="854"/>
    </location>
    <ligand>
        <name>[4Fe-4S] cluster</name>
        <dbReference type="ChEBI" id="CHEBI:49883"/>
        <label>3</label>
    </ligand>
</feature>
<keyword evidence="3 12" id="KW-0004">4Fe-4S</keyword>
<proteinExistence type="inferred from homology"/>
<feature type="binding site" evidence="10">
    <location>
        <position position="123"/>
    </location>
    <ligand>
        <name>pyruvate</name>
        <dbReference type="ChEBI" id="CHEBI:15361"/>
    </ligand>
</feature>
<name>B0MR96_9FIRM</name>
<feature type="binding site" evidence="12">
    <location>
        <position position="826"/>
    </location>
    <ligand>
        <name>[4Fe-4S] cluster</name>
        <dbReference type="ChEBI" id="CHEBI:49883"/>
        <label>3</label>
    </ligand>
</feature>
<feature type="site" description="Important for catalytic activity" evidence="11">
    <location>
        <position position="40"/>
    </location>
</feature>
<feature type="binding site" evidence="12">
    <location>
        <position position="705"/>
    </location>
    <ligand>
        <name>[4Fe-4S] cluster</name>
        <dbReference type="ChEBI" id="CHEBI:49883"/>
        <label>1</label>
    </ligand>
</feature>
<feature type="binding site" evidence="12">
    <location>
        <position position="712"/>
    </location>
    <ligand>
        <name>[4Fe-4S] cluster</name>
        <dbReference type="ChEBI" id="CHEBI:49883"/>
        <label>2</label>
    </ligand>
</feature>
<dbReference type="GO" id="GO:0022900">
    <property type="term" value="P:electron transport chain"/>
    <property type="evidence" value="ECO:0007669"/>
    <property type="project" value="InterPro"/>
</dbReference>
<dbReference type="EC" id="1.2.7.1" evidence="9"/>
<dbReference type="GO" id="GO:0051539">
    <property type="term" value="F:4 iron, 4 sulfur cluster binding"/>
    <property type="evidence" value="ECO:0007669"/>
    <property type="project" value="UniProtKB-KW"/>
</dbReference>
<evidence type="ECO:0000256" key="10">
    <source>
        <dbReference type="PIRSR" id="PIRSR000159-1"/>
    </source>
</evidence>
<accession>B0MR96</accession>
<dbReference type="SUPFAM" id="SSF54862">
    <property type="entry name" value="4Fe-4S ferredoxins"/>
    <property type="match status" value="1"/>
</dbReference>
<evidence type="ECO:0000256" key="7">
    <source>
        <dbReference type="ARBA" id="ARBA00023004"/>
    </source>
</evidence>
<dbReference type="FunFam" id="3.40.50.970:FF:000012">
    <property type="entry name" value="Pyruvate:ferredoxin (Flavodoxin) oxidoreductase"/>
    <property type="match status" value="1"/>
</dbReference>
<feature type="binding site" evidence="10">
    <location>
        <position position="854"/>
    </location>
    <ligand>
        <name>thiamine diphosphate</name>
        <dbReference type="ChEBI" id="CHEBI:58937"/>
    </ligand>
</feature>
<feature type="domain" description="4Fe-4S ferredoxin-type" evidence="13">
    <location>
        <begin position="747"/>
        <end position="778"/>
    </location>
</feature>
<dbReference type="Pfam" id="PF17147">
    <property type="entry name" value="PFOR_II"/>
    <property type="match status" value="1"/>
</dbReference>
<dbReference type="NCBIfam" id="TIGR02176">
    <property type="entry name" value="pyruv_ox_red"/>
    <property type="match status" value="1"/>
</dbReference>
<sequence length="1192" mass="129476">MQKQRRTIPMGRQKLTMDGNNAAGHVSYAFTDVAAIYPITPSSVMAEVTDSWSTAGRKNIFGQEVKVVEMQSEAGAAGAVHGSLAAGACTTTYTASQGLLLMIPNMYKIAGELLPSVIHVSARALATHALSIFGDHSDIYACRQTGYAMLCSTNPQEVMDLGAVAHLSTYEARVPFLHFFDGFRTSHEIQKIEVWDYETLDKMLDHEAVDAFRNRALNPEKPVLHGTAQNPDIFFQAREASNKYYEATPAIVQKYMDKVNAEIGTDYKLFNYYGAPDAEQVIIAMGSVCDTIEETIDYMLAQGKKVGLVKVRLYRPFSVDAFVSAIPETVKKITVLDRTKEPGALGEPLYLDVVAALKQAGKFQDVPVFTGRYGLGSKDTNPAQIIAVYNNTEKPRFTIGIEDDVTGLSLPIGENPNTTPEGTTCCKFWGLGSDGTVGANKNSIKIIGDHTDMYAQAYFAYDSKKSGGVTISHLRFGKSPIKSTYFVNKANFVACHNPSYIDKYDMVEDVVPGGSFLLNCQWTVDELDEKLPAPVKAYIAKNNINFYIINAIKVAKEIGLGNKTNTVLQSAFFSIANIIPAEDAIEYMKKAAYKSFAKKGDDIVKMNYAAIEKGAGEVIKVDVPASWADAEGTLPVHTATGDRKDLVDFVNNILIPVNAQRGDKLPVSTFVGMADGTFPQGSAAYEKRGIAVDVPEWIPENCIECNQCSFVCPHAVIRPVILSEEEAAKAPAGAKMKDAMGLPGMKFAMVTSVLDCTGCGVCAQVCPSKNKALVMKSLDSQMNEQPMFDYAVKEVADKPEVHEKFKETTVKGSQFKQPLLEFSGACAGCGETPYAKLITQLFGDRMYIANATGCSSIWGGSAPSTPYTVNKEGKGPAWGNSLFEDNAEYGLGMFIAQDTLRHRAQGQLKAIAEKTENADVKAKIDTYFETANDGKANAAATKDLVAALEALDCDCAEKNAVLKAKNYLAKKSNWIFGGDGWAYDIGYGGVDHVLASGKNVNVFVFDTEVYSNTGGQASKATNIGAVAQFAAGGKDVKKKDLSGIAMKYGYVYVAQISMGADMNQCLKAIAEAEAYDGPSLVIAYAPCINHGIKGGLTIAQKVEKEAVQAGYWHLFRFNPAAPAGTNPFTLDSKAPTGDYKEFMMREVRYNSLMRANPERANVLFDKAVANSKKRYEDLVGLVEYYKKEYCGE</sequence>
<evidence type="ECO:0000313" key="14">
    <source>
        <dbReference type="EMBL" id="EDR99752.1"/>
    </source>
</evidence>
<feature type="binding site" evidence="12">
    <location>
        <position position="829"/>
    </location>
    <ligand>
        <name>[4Fe-4S] cluster</name>
        <dbReference type="ChEBI" id="CHEBI:49883"/>
        <label>3</label>
    </ligand>
</feature>
<feature type="site" description="Important for catalytic activity" evidence="11">
    <location>
        <position position="1012"/>
    </location>
</feature>
<evidence type="ECO:0000256" key="4">
    <source>
        <dbReference type="ARBA" id="ARBA00022723"/>
    </source>
</evidence>
<evidence type="ECO:0000256" key="2">
    <source>
        <dbReference type="ARBA" id="ARBA00022448"/>
    </source>
</evidence>
<dbReference type="CDD" id="cd07034">
    <property type="entry name" value="TPP_PYR_PFOR_IOR-alpha_like"/>
    <property type="match status" value="1"/>
</dbReference>
<dbReference type="InterPro" id="IPR011895">
    <property type="entry name" value="Pyrv_flavodox_OxRed"/>
</dbReference>
<feature type="binding site" evidence="12">
    <location>
        <position position="702"/>
    </location>
    <ligand>
        <name>[4Fe-4S] cluster</name>
        <dbReference type="ChEBI" id="CHEBI:49883"/>
        <label>1</label>
    </ligand>
</feature>
<dbReference type="InterPro" id="IPR017900">
    <property type="entry name" value="4Fe4S_Fe_S_CS"/>
</dbReference>
<keyword evidence="15" id="KW-1185">Reference proteome</keyword>
<feature type="site" description="Important for catalytic activity" evidence="11">
    <location>
        <position position="123"/>
    </location>
</feature>
<dbReference type="Gene3D" id="4.10.780.10">
    <property type="entry name" value="Pyruvate-flavodoxin oxidoreductase, EKR domain"/>
    <property type="match status" value="1"/>
</dbReference>
<dbReference type="Pfam" id="PF12838">
    <property type="entry name" value="Fer4_7"/>
    <property type="match status" value="1"/>
</dbReference>
<dbReference type="InterPro" id="IPR050722">
    <property type="entry name" value="Pyruvate:ferred/Flavod_OxRd"/>
</dbReference>
<feature type="binding site" evidence="10">
    <location>
        <begin position="1007"/>
        <end position="1012"/>
    </location>
    <ligand>
        <name>thiamine diphosphate</name>
        <dbReference type="ChEBI" id="CHEBI:58937"/>
    </ligand>
</feature>
<dbReference type="InterPro" id="IPR019456">
    <property type="entry name" value="Pyrv-flavodox_OxRtase_EKR"/>
</dbReference>
<feature type="binding site" evidence="10">
    <location>
        <position position="40"/>
    </location>
    <ligand>
        <name>pyruvate</name>
        <dbReference type="ChEBI" id="CHEBI:15361"/>
    </ligand>
</feature>
<reference evidence="14" key="2">
    <citation type="submission" date="2014-06" db="EMBL/GenBank/DDBJ databases">
        <title>Draft genome sequence of Eubacterium siraeum (DSM 15702).</title>
        <authorList>
            <person name="Sudarsanam P."/>
            <person name="Ley R."/>
            <person name="Guruge J."/>
            <person name="Turnbaugh P.J."/>
            <person name="Mahowald M."/>
            <person name="Liep D."/>
            <person name="Gordon J."/>
        </authorList>
    </citation>
    <scope>NUCLEOTIDE SEQUENCE</scope>
    <source>
        <strain evidence="14">DSM 15702</strain>
    </source>
</reference>
<keyword evidence="5 9" id="KW-0249">Electron transport</keyword>
<keyword evidence="14" id="KW-0670">Pyruvate</keyword>
<dbReference type="PROSITE" id="PS51379">
    <property type="entry name" value="4FE4S_FER_2"/>
    <property type="match status" value="2"/>
</dbReference>